<evidence type="ECO:0000313" key="1">
    <source>
        <dbReference type="EMBL" id="MED6151657.1"/>
    </source>
</evidence>
<reference evidence="1 2" key="1">
    <citation type="journal article" date="2023" name="Plants (Basel)">
        <title>Bridging the Gap: Combining Genomics and Transcriptomics Approaches to Understand Stylosanthes scabra, an Orphan Legume from the Brazilian Caatinga.</title>
        <authorList>
            <person name="Ferreira-Neto J.R.C."/>
            <person name="da Silva M.D."/>
            <person name="Binneck E."/>
            <person name="de Melo N.F."/>
            <person name="da Silva R.H."/>
            <person name="de Melo A.L.T.M."/>
            <person name="Pandolfi V."/>
            <person name="Bustamante F.O."/>
            <person name="Brasileiro-Vidal A.C."/>
            <person name="Benko-Iseppon A.M."/>
        </authorList>
    </citation>
    <scope>NUCLEOTIDE SEQUENCE [LARGE SCALE GENOMIC DNA]</scope>
    <source>
        <tissue evidence="1">Leaves</tissue>
    </source>
</reference>
<gene>
    <name evidence="1" type="ORF">PIB30_084528</name>
</gene>
<accession>A0ABU6TS23</accession>
<dbReference type="EMBL" id="JASCZI010091995">
    <property type="protein sequence ID" value="MED6151657.1"/>
    <property type="molecule type" value="Genomic_DNA"/>
</dbReference>
<protein>
    <submittedName>
        <fullName evidence="1">Uncharacterized protein</fullName>
    </submittedName>
</protein>
<proteinExistence type="predicted"/>
<name>A0ABU6TS23_9FABA</name>
<comment type="caution">
    <text evidence="1">The sequence shown here is derived from an EMBL/GenBank/DDBJ whole genome shotgun (WGS) entry which is preliminary data.</text>
</comment>
<keyword evidence="2" id="KW-1185">Reference proteome</keyword>
<dbReference type="Proteomes" id="UP001341840">
    <property type="component" value="Unassembled WGS sequence"/>
</dbReference>
<organism evidence="1 2">
    <name type="scientific">Stylosanthes scabra</name>
    <dbReference type="NCBI Taxonomy" id="79078"/>
    <lineage>
        <taxon>Eukaryota</taxon>
        <taxon>Viridiplantae</taxon>
        <taxon>Streptophyta</taxon>
        <taxon>Embryophyta</taxon>
        <taxon>Tracheophyta</taxon>
        <taxon>Spermatophyta</taxon>
        <taxon>Magnoliopsida</taxon>
        <taxon>eudicotyledons</taxon>
        <taxon>Gunneridae</taxon>
        <taxon>Pentapetalae</taxon>
        <taxon>rosids</taxon>
        <taxon>fabids</taxon>
        <taxon>Fabales</taxon>
        <taxon>Fabaceae</taxon>
        <taxon>Papilionoideae</taxon>
        <taxon>50 kb inversion clade</taxon>
        <taxon>dalbergioids sensu lato</taxon>
        <taxon>Dalbergieae</taxon>
        <taxon>Pterocarpus clade</taxon>
        <taxon>Stylosanthes</taxon>
    </lineage>
</organism>
<evidence type="ECO:0000313" key="2">
    <source>
        <dbReference type="Proteomes" id="UP001341840"/>
    </source>
</evidence>
<sequence>MRTSCGLVCFKDDLFWREGVHKKTRYGSAFGRTLVYHFGSPRNGGGVDLQGHSDAQPGMSSSWAWCIPADLLGSCKPIYSGPSYSGPDHSLQAWPGVKLMVNKQVEL</sequence>